<dbReference type="Gene3D" id="2.30.180.10">
    <property type="entry name" value="FAS1 domain"/>
    <property type="match status" value="2"/>
</dbReference>
<feature type="domain" description="FAS1" evidence="1">
    <location>
        <begin position="108"/>
        <end position="295"/>
    </location>
</feature>
<feature type="domain" description="FAS1" evidence="1">
    <location>
        <begin position="297"/>
        <end position="431"/>
    </location>
</feature>
<gene>
    <name evidence="2" type="ORF">C6P46_006552</name>
</gene>
<accession>A0A9P7B3C4</accession>
<dbReference type="InterPro" id="IPR000782">
    <property type="entry name" value="FAS1_domain"/>
</dbReference>
<proteinExistence type="predicted"/>
<dbReference type="GO" id="GO:0005615">
    <property type="term" value="C:extracellular space"/>
    <property type="evidence" value="ECO:0007669"/>
    <property type="project" value="TreeGrafter"/>
</dbReference>
<dbReference type="AlphaFoldDB" id="A0A9P7B3C4"/>
<dbReference type="SUPFAM" id="SSF82153">
    <property type="entry name" value="FAS1 domain"/>
    <property type="match status" value="2"/>
</dbReference>
<dbReference type="OrthoDB" id="286301at2759"/>
<dbReference type="GO" id="GO:0000329">
    <property type="term" value="C:fungal-type vacuole membrane"/>
    <property type="evidence" value="ECO:0007669"/>
    <property type="project" value="TreeGrafter"/>
</dbReference>
<dbReference type="PROSITE" id="PS50213">
    <property type="entry name" value="FAS1"/>
    <property type="match status" value="2"/>
</dbReference>
<dbReference type="PANTHER" id="PTHR10900">
    <property type="entry name" value="PERIOSTIN-RELATED"/>
    <property type="match status" value="1"/>
</dbReference>
<evidence type="ECO:0000313" key="3">
    <source>
        <dbReference type="Proteomes" id="UP000777482"/>
    </source>
</evidence>
<dbReference type="InterPro" id="IPR036378">
    <property type="entry name" value="FAS1_dom_sf"/>
</dbReference>
<dbReference type="PANTHER" id="PTHR10900:SF77">
    <property type="entry name" value="FI19380P1"/>
    <property type="match status" value="1"/>
</dbReference>
<keyword evidence="3" id="KW-1185">Reference proteome</keyword>
<dbReference type="Proteomes" id="UP000777482">
    <property type="component" value="Unassembled WGS sequence"/>
</dbReference>
<dbReference type="Pfam" id="PF02469">
    <property type="entry name" value="Fasciclin"/>
    <property type="match status" value="2"/>
</dbReference>
<organism evidence="2 3">
    <name type="scientific">Rhodotorula mucilaginosa</name>
    <name type="common">Yeast</name>
    <name type="synonym">Rhodotorula rubra</name>
    <dbReference type="NCBI Taxonomy" id="5537"/>
    <lineage>
        <taxon>Eukaryota</taxon>
        <taxon>Fungi</taxon>
        <taxon>Dikarya</taxon>
        <taxon>Basidiomycota</taxon>
        <taxon>Pucciniomycotina</taxon>
        <taxon>Microbotryomycetes</taxon>
        <taxon>Sporidiobolales</taxon>
        <taxon>Sporidiobolaceae</taxon>
        <taxon>Rhodotorula</taxon>
    </lineage>
</organism>
<name>A0A9P7B3C4_RHOMI</name>
<dbReference type="InterPro" id="IPR050904">
    <property type="entry name" value="Adhesion/Biosynth-related"/>
</dbReference>
<sequence>MSIIADTQIKALSAGFSRSWADEARTEKQEPYNTTRLLGIELVPPKRENVTHDDRPMNNLRASAPPDEGMSIKAFLTAALVAVASVSAQNATTNGTMGGTPGNQTEYAAGLVQALQAANLTTLAGLAAQNAQALLPFLMTGNKTVFAPTNEAFAALGNASNNATLVANVLQYHIYYGDISDNAANASNASMVHTNASATANSTMTNATMTNPHTILRSLLNSTEFVQLPGNQSQVGVFTMGNGSSMGNSSMMSNSSMSGNSSMSSVTWVGATKNVTSVATTTYKNLVVHVIPEVLTIPGTLNETATAANLTQLTGALNTYAPGALQMLEAIRGVTIFAPVNAAFANVTSLLGTLNATQITDVLLNHVINGTVVYSTEITPTTNATSAAGETFTFMSGANGTYVKSGNSMSKIIRADIPIANGVVHLIDNVLANPMSNPQAAASAASVYQSMARTATAIPTGPVAAVPAATGIAAAATGGGTSGAGKVGVSAAAGALALGVGLLVGA</sequence>
<comment type="caution">
    <text evidence="2">The sequence shown here is derived from an EMBL/GenBank/DDBJ whole genome shotgun (WGS) entry which is preliminary data.</text>
</comment>
<evidence type="ECO:0000313" key="2">
    <source>
        <dbReference type="EMBL" id="KAG0657368.1"/>
    </source>
</evidence>
<evidence type="ECO:0000259" key="1">
    <source>
        <dbReference type="PROSITE" id="PS50213"/>
    </source>
</evidence>
<dbReference type="GO" id="GO:0016236">
    <property type="term" value="P:macroautophagy"/>
    <property type="evidence" value="ECO:0007669"/>
    <property type="project" value="TreeGrafter"/>
</dbReference>
<protein>
    <recommendedName>
        <fullName evidence="1">FAS1 domain-containing protein</fullName>
    </recommendedName>
</protein>
<dbReference type="EMBL" id="PUHQ01000082">
    <property type="protein sequence ID" value="KAG0657368.1"/>
    <property type="molecule type" value="Genomic_DNA"/>
</dbReference>
<dbReference type="SMART" id="SM00554">
    <property type="entry name" value="FAS1"/>
    <property type="match status" value="2"/>
</dbReference>
<reference evidence="2 3" key="1">
    <citation type="submission" date="2020-11" db="EMBL/GenBank/DDBJ databases">
        <title>Kefir isolates.</title>
        <authorList>
            <person name="Marcisauskas S."/>
            <person name="Kim Y."/>
            <person name="Blasche S."/>
        </authorList>
    </citation>
    <scope>NUCLEOTIDE SEQUENCE [LARGE SCALE GENOMIC DNA]</scope>
    <source>
        <strain evidence="2 3">KR</strain>
    </source>
</reference>